<evidence type="ECO:0008006" key="4">
    <source>
        <dbReference type="Google" id="ProtNLM"/>
    </source>
</evidence>
<keyword evidence="1" id="KW-0175">Coiled coil</keyword>
<sequence length="122" mass="13534">MTNTAQTGKDQVLITAKTEAERLEKERDSIARQLTGLRQQIEALQDQLEAGTIKTEGEDKKLLAELRYWLKAGRETEKEIDEIRRRDAGIADVYGLDLDAAVSEIGCRLARVRACCGAGEVS</sequence>
<dbReference type="RefSeq" id="WP_271432026.1">
    <property type="nucleotide sequence ID" value="NZ_JAQIOY010000002.1"/>
</dbReference>
<organism evidence="2 3">
    <name type="scientific">Thalassococcus lentus</name>
    <dbReference type="NCBI Taxonomy" id="1210524"/>
    <lineage>
        <taxon>Bacteria</taxon>
        <taxon>Pseudomonadati</taxon>
        <taxon>Pseudomonadota</taxon>
        <taxon>Alphaproteobacteria</taxon>
        <taxon>Rhodobacterales</taxon>
        <taxon>Roseobacteraceae</taxon>
        <taxon>Thalassococcus</taxon>
    </lineage>
</organism>
<evidence type="ECO:0000256" key="1">
    <source>
        <dbReference type="SAM" id="Coils"/>
    </source>
</evidence>
<dbReference type="Proteomes" id="UP001210720">
    <property type="component" value="Unassembled WGS sequence"/>
</dbReference>
<protein>
    <recommendedName>
        <fullName evidence="4">DUF2312 domain-containing protein</fullName>
    </recommendedName>
</protein>
<name>A0ABT4XS64_9RHOB</name>
<comment type="caution">
    <text evidence="2">The sequence shown here is derived from an EMBL/GenBank/DDBJ whole genome shotgun (WGS) entry which is preliminary data.</text>
</comment>
<feature type="coiled-coil region" evidence="1">
    <location>
        <begin position="13"/>
        <end position="54"/>
    </location>
</feature>
<reference evidence="2 3" key="1">
    <citation type="submission" date="2023-01" db="EMBL/GenBank/DDBJ databases">
        <title>Thalassococcus onchidii sp. nov., isolated from a marine invertebrate from the South China Sea.</title>
        <authorList>
            <person name="Xu S."/>
            <person name="Liu Z."/>
            <person name="Xu Y."/>
        </authorList>
    </citation>
    <scope>NUCLEOTIDE SEQUENCE [LARGE SCALE GENOMIC DNA]</scope>
    <source>
        <strain evidence="2 3">KCTC 32084</strain>
    </source>
</reference>
<evidence type="ECO:0000313" key="2">
    <source>
        <dbReference type="EMBL" id="MDA7424678.1"/>
    </source>
</evidence>
<proteinExistence type="predicted"/>
<dbReference type="Gene3D" id="1.10.287.1490">
    <property type="match status" value="1"/>
</dbReference>
<keyword evidence="3" id="KW-1185">Reference proteome</keyword>
<dbReference type="EMBL" id="JAQIOY010000002">
    <property type="protein sequence ID" value="MDA7424678.1"/>
    <property type="molecule type" value="Genomic_DNA"/>
</dbReference>
<evidence type="ECO:0000313" key="3">
    <source>
        <dbReference type="Proteomes" id="UP001210720"/>
    </source>
</evidence>
<gene>
    <name evidence="2" type="ORF">PFY00_08080</name>
</gene>
<accession>A0ABT4XS64</accession>